<evidence type="ECO:0000256" key="4">
    <source>
        <dbReference type="ARBA" id="ARBA00022741"/>
    </source>
</evidence>
<dbReference type="Gene3D" id="3.90.1570.50">
    <property type="match status" value="1"/>
</dbReference>
<evidence type="ECO:0000259" key="11">
    <source>
        <dbReference type="SMART" id="SM00487"/>
    </source>
</evidence>
<evidence type="ECO:0000256" key="2">
    <source>
        <dbReference type="ARBA" id="ARBA00008598"/>
    </source>
</evidence>
<dbReference type="Pfam" id="PF18766">
    <property type="entry name" value="SWI2_SNF2"/>
    <property type="match status" value="1"/>
</dbReference>
<evidence type="ECO:0000256" key="5">
    <source>
        <dbReference type="ARBA" id="ARBA00022747"/>
    </source>
</evidence>
<keyword evidence="6 12" id="KW-0255">Endonuclease</keyword>
<dbReference type="CDD" id="cd18800">
    <property type="entry name" value="SF2_C_EcoR124I-like"/>
    <property type="match status" value="1"/>
</dbReference>
<gene>
    <name evidence="12" type="ORF">KYK27_15630</name>
</gene>
<evidence type="ECO:0000313" key="12">
    <source>
        <dbReference type="EMBL" id="MBW3366494.1"/>
    </source>
</evidence>
<evidence type="ECO:0000256" key="8">
    <source>
        <dbReference type="ARBA" id="ARBA00022840"/>
    </source>
</evidence>
<dbReference type="EMBL" id="JAHWXQ010000005">
    <property type="protein sequence ID" value="MBW3366494.1"/>
    <property type="molecule type" value="Genomic_DNA"/>
</dbReference>
<protein>
    <recommendedName>
        <fullName evidence="10">Type I restriction enzyme endonuclease subunit</fullName>
        <shortName evidence="10">R protein</shortName>
        <ecNumber evidence="10">3.1.21.3</ecNumber>
    </recommendedName>
</protein>
<sequence>MSQLNEDKLVQAEAAKLLEELGWENVYAYDKEEIGPQGKLGRISTKEVYLVRYLRQALLKLNPGLPFEAYEAAIRQITQTRAGHNIDIRLNREKYNLFKNGVIVEYRTASGELKKPRLQVFDFTNPENNHFLAVRELKVSGTIYNRRPDIIGFVNGIPLLFIELKNINVHIKDAYSKNFSDYKNTIPHLFDANAFVVISNAEHAKIGSVTGKYDHFNEWKRLIEDKEETEKVQLNTLLRGVCTKANFMDLFENFILFDDSKGKLVKIVARNHQFLGVNNAIEAVRKREFNNGQLGVFWHTQGSGKSYSMVFFSEKVHRKLKGNFTFLVVTDRTELDDQIYRTYAGCGLVDNDSSQCIPKSGKDLQELFKADKPYLFSLIHLFNQEVTKESAYSNRSDIIVISDEAHRSQYGRLALNMRTALPYANYLGFTGTPLFKDDEITSRIFGDYVSVYDFQQAMNDGATVPLIFDIRGEKLQITTTEINEKIAEKLEEISPNLSTDESALLEKELSREYHIVTAEKRLDAIARDFVDHYTTQWESGKAMFVCLDKITTVRMYNLVQKYWQLKKDELQAKREASNNQIEIQELKALLDWMHETDMAVVVSDEQNEVERFREHGLDIIPHRTKMKLGFETPDGKRLDLETAFKKNDHPFRVAFVCAMWLTGFDVPSLSTLYLDKPLKAHTLMQAIARANRVYEGKNNGLIVDYCGILKSLREALAVFAVGTSGRTATTDPVKPKEELLKELATSISMARAYLIEKGFNLDKIYDKSGTFKQADSIIEAKEVINYSEETRKHFEILAREVFKKFKACLTIDGVLEYRAEHDAISIIYGSLQNDKEKADITQILRELHQIVDDAISPVWQVGEDADHKLYDLSNINFTKLKEEFEKSKKRNTTVQNLKNYIEQKLAKMMRQNPLRTDFYKRYQDIIADYNYEKDRHVIEETFEKLMDYLKDLSEEEKRAAREGLKEEHLVLFDQLLKPNLELADRERIKKVAKGLLDALKENKEKYDNWREKEASQADISTFIYNYLYDENKGLPEAFTPEEVEEKSKQLYGFIFDHYPSFGRTVAA</sequence>
<dbReference type="Proteomes" id="UP000774935">
    <property type="component" value="Unassembled WGS sequence"/>
</dbReference>
<dbReference type="PANTHER" id="PTHR30195:SF15">
    <property type="entry name" value="TYPE I RESTRICTION ENZYME HINDI ENDONUCLEASE SUBUNIT"/>
    <property type="match status" value="1"/>
</dbReference>
<feature type="domain" description="Helicase ATP-binding" evidence="11">
    <location>
        <begin position="265"/>
        <end position="470"/>
    </location>
</feature>
<evidence type="ECO:0000256" key="10">
    <source>
        <dbReference type="RuleBase" id="RU364115"/>
    </source>
</evidence>
<dbReference type="GO" id="GO:0004519">
    <property type="term" value="F:endonuclease activity"/>
    <property type="evidence" value="ECO:0007669"/>
    <property type="project" value="UniProtKB-KW"/>
</dbReference>
<dbReference type="InterPro" id="IPR027417">
    <property type="entry name" value="P-loop_NTPase"/>
</dbReference>
<dbReference type="SUPFAM" id="SSF52540">
    <property type="entry name" value="P-loop containing nucleoside triphosphate hydrolases"/>
    <property type="match status" value="1"/>
</dbReference>
<evidence type="ECO:0000256" key="7">
    <source>
        <dbReference type="ARBA" id="ARBA00022801"/>
    </source>
</evidence>
<dbReference type="RefSeq" id="WP_199111231.1">
    <property type="nucleotide sequence ID" value="NZ_JAHWXQ010000005.1"/>
</dbReference>
<dbReference type="SMART" id="SM00487">
    <property type="entry name" value="DEXDc"/>
    <property type="match status" value="1"/>
</dbReference>
<comment type="subunit">
    <text evidence="10">The type I restriction/modification system is composed of three polypeptides R, M and S.</text>
</comment>
<dbReference type="InterPro" id="IPR055180">
    <property type="entry name" value="HsdR_RecA-like_helicase_dom_2"/>
</dbReference>
<dbReference type="InterPro" id="IPR040980">
    <property type="entry name" value="SWI2_SNF2"/>
</dbReference>
<dbReference type="CDD" id="cd22332">
    <property type="entry name" value="HsdR_N"/>
    <property type="match status" value="1"/>
</dbReference>
<evidence type="ECO:0000256" key="1">
    <source>
        <dbReference type="ARBA" id="ARBA00000851"/>
    </source>
</evidence>
<evidence type="ECO:0000256" key="3">
    <source>
        <dbReference type="ARBA" id="ARBA00022722"/>
    </source>
</evidence>
<evidence type="ECO:0000313" key="13">
    <source>
        <dbReference type="Proteomes" id="UP000774935"/>
    </source>
</evidence>
<dbReference type="Pfam" id="PF04313">
    <property type="entry name" value="HSDR_N"/>
    <property type="match status" value="1"/>
</dbReference>
<comment type="function">
    <text evidence="10">Subunit R is required for both nuclease and ATPase activities, but not for modification.</text>
</comment>
<dbReference type="InterPro" id="IPR051268">
    <property type="entry name" value="Type-I_R_enzyme_R_subunit"/>
</dbReference>
<dbReference type="InterPro" id="IPR004473">
    <property type="entry name" value="Restrct_endonuc_typeI_HsdR"/>
</dbReference>
<dbReference type="Pfam" id="PF22679">
    <property type="entry name" value="T1R_D3-like"/>
    <property type="match status" value="1"/>
</dbReference>
<evidence type="ECO:0000256" key="6">
    <source>
        <dbReference type="ARBA" id="ARBA00022759"/>
    </source>
</evidence>
<dbReference type="PANTHER" id="PTHR30195">
    <property type="entry name" value="TYPE I SITE-SPECIFIC DEOXYRIBONUCLEASE PROTEIN SUBUNIT M AND R"/>
    <property type="match status" value="1"/>
</dbReference>
<comment type="similarity">
    <text evidence="2 10">Belongs to the HsdR family.</text>
</comment>
<organism evidence="12 13">
    <name type="scientific">Pontibacter populi</name>
    <dbReference type="NCBI Taxonomy" id="890055"/>
    <lineage>
        <taxon>Bacteria</taxon>
        <taxon>Pseudomonadati</taxon>
        <taxon>Bacteroidota</taxon>
        <taxon>Cytophagia</taxon>
        <taxon>Cytophagales</taxon>
        <taxon>Hymenobacteraceae</taxon>
        <taxon>Pontibacter</taxon>
    </lineage>
</organism>
<dbReference type="Pfam" id="PF11867">
    <property type="entry name" value="T1RH-like_C"/>
    <property type="match status" value="1"/>
</dbReference>
<dbReference type="EC" id="3.1.21.3" evidence="10"/>
<evidence type="ECO:0000256" key="9">
    <source>
        <dbReference type="ARBA" id="ARBA00023125"/>
    </source>
</evidence>
<keyword evidence="13" id="KW-1185">Reference proteome</keyword>
<accession>A0ABS6XES8</accession>
<reference evidence="12 13" key="1">
    <citation type="submission" date="2021-07" db="EMBL/GenBank/DDBJ databases">
        <authorList>
            <person name="Kim M.K."/>
        </authorList>
    </citation>
    <scope>NUCLEOTIDE SEQUENCE [LARGE SCALE GENOMIC DNA]</scope>
    <source>
        <strain evidence="12 13">HLY7-15</strain>
    </source>
</reference>
<dbReference type="InterPro" id="IPR021810">
    <property type="entry name" value="T1RH-like_C"/>
</dbReference>
<dbReference type="InterPro" id="IPR007409">
    <property type="entry name" value="Restrct_endonuc_type1_HsdR_N"/>
</dbReference>
<keyword evidence="7 10" id="KW-0378">Hydrolase</keyword>
<keyword evidence="4 10" id="KW-0547">Nucleotide-binding</keyword>
<comment type="caution">
    <text evidence="12">The sequence shown here is derived from an EMBL/GenBank/DDBJ whole genome shotgun (WGS) entry which is preliminary data.</text>
</comment>
<dbReference type="NCBIfam" id="TIGR00348">
    <property type="entry name" value="hsdR"/>
    <property type="match status" value="1"/>
</dbReference>
<proteinExistence type="inferred from homology"/>
<keyword evidence="3" id="KW-0540">Nuclease</keyword>
<dbReference type="Gene3D" id="3.40.50.300">
    <property type="entry name" value="P-loop containing nucleotide triphosphate hydrolases"/>
    <property type="match status" value="2"/>
</dbReference>
<keyword evidence="8 10" id="KW-0067">ATP-binding</keyword>
<dbReference type="InterPro" id="IPR014001">
    <property type="entry name" value="Helicase_ATP-bd"/>
</dbReference>
<name>A0ABS6XES8_9BACT</name>
<keyword evidence="5 10" id="KW-0680">Restriction system</keyword>
<comment type="catalytic activity">
    <reaction evidence="1 10">
        <text>Endonucleolytic cleavage of DNA to give random double-stranded fragments with terminal 5'-phosphates, ATP is simultaneously hydrolyzed.</text>
        <dbReference type="EC" id="3.1.21.3"/>
    </reaction>
</comment>
<keyword evidence="9 10" id="KW-0238">DNA-binding</keyword>